<organism evidence="2 3">
    <name type="scientific">Rapidithrix thailandica</name>
    <dbReference type="NCBI Taxonomy" id="413964"/>
    <lineage>
        <taxon>Bacteria</taxon>
        <taxon>Pseudomonadati</taxon>
        <taxon>Bacteroidota</taxon>
        <taxon>Cytophagia</taxon>
        <taxon>Cytophagales</taxon>
        <taxon>Flammeovirgaceae</taxon>
        <taxon>Rapidithrix</taxon>
    </lineage>
</organism>
<dbReference type="GO" id="GO:0033926">
    <property type="term" value="F:endo-alpha-N-acetylgalactosaminidase activity"/>
    <property type="evidence" value="ECO:0007669"/>
    <property type="project" value="InterPro"/>
</dbReference>
<dbReference type="Gene3D" id="2.60.40.1180">
    <property type="entry name" value="Golgi alpha-mannosidase II"/>
    <property type="match status" value="1"/>
</dbReference>
<dbReference type="InterPro" id="IPR013780">
    <property type="entry name" value="Glyco_hydro_b"/>
</dbReference>
<keyword evidence="3" id="KW-1185">Reference proteome</keyword>
<gene>
    <name evidence="2" type="ORF">AAG747_24155</name>
</gene>
<sequence length="381" mass="44332">MIYLVGWQYNGHDDQYPAWFEVNPLLKRPEDATAEESLRWLMREAKKYHTTVSLHLNMTDAYEDSPLWKTYVKEDLISKNEDGSLMVIGKYNGRKAYQVNYKNEWEKGYAQHRIQVLLKMLPLQEAGTVHIDAWFARASKGHEESMVTEAEYQKKICNYWMAHGVDVTSEFIIDYMSGLIPYAWWFNQGSQRYLDIPAKLYCGGKINPDLKGDQALGFLFGTSMHGEGVWTDFNTFSSRKDWQGLFAERFYLNSVPYFFLNQFERKSLEGKGQNRMARYSQGVEVHLADSTVRQYQQLLRKGDDVLFPAIWMQEKALVAYSKEGYQQRVWTLPIGWDHVAEVELYQVSAKGNVFLKKTKVKKQALTLTLEKGQVILVLAKE</sequence>
<accession>A0AAW9SJM1</accession>
<dbReference type="RefSeq" id="WP_346823818.1">
    <property type="nucleotide sequence ID" value="NZ_JBDKWZ010000018.1"/>
</dbReference>
<dbReference type="AlphaFoldDB" id="A0AAW9SJM1"/>
<evidence type="ECO:0000313" key="2">
    <source>
        <dbReference type="EMBL" id="MEN7551036.1"/>
    </source>
</evidence>
<evidence type="ECO:0000259" key="1">
    <source>
        <dbReference type="Pfam" id="PF12905"/>
    </source>
</evidence>
<dbReference type="Pfam" id="PF12905">
    <property type="entry name" value="Glyco_hydro_101"/>
    <property type="match status" value="1"/>
</dbReference>
<dbReference type="Proteomes" id="UP001403385">
    <property type="component" value="Unassembled WGS sequence"/>
</dbReference>
<reference evidence="2 3" key="1">
    <citation type="submission" date="2024-04" db="EMBL/GenBank/DDBJ databases">
        <title>Novel genus in family Flammeovirgaceae.</title>
        <authorList>
            <person name="Nguyen T.H."/>
            <person name="Vuong T.Q."/>
            <person name="Le H."/>
            <person name="Kim S.-G."/>
        </authorList>
    </citation>
    <scope>NUCLEOTIDE SEQUENCE [LARGE SCALE GENOMIC DNA]</scope>
    <source>
        <strain evidence="2 3">JCM 23209</strain>
    </source>
</reference>
<comment type="caution">
    <text evidence="2">The sequence shown here is derived from an EMBL/GenBank/DDBJ whole genome shotgun (WGS) entry which is preliminary data.</text>
</comment>
<feature type="domain" description="Endo-alpha-N-acetylgalactosaminidase" evidence="1">
    <location>
        <begin position="4"/>
        <end position="171"/>
    </location>
</feature>
<dbReference type="InterPro" id="IPR025706">
    <property type="entry name" value="Endoa_GalNAc"/>
</dbReference>
<dbReference type="EMBL" id="JBDKWZ010000018">
    <property type="protein sequence ID" value="MEN7551036.1"/>
    <property type="molecule type" value="Genomic_DNA"/>
</dbReference>
<protein>
    <submittedName>
        <fullName evidence="2">Endo-alpha-N-acetylgalactosaminidase family protein</fullName>
    </submittedName>
</protein>
<evidence type="ECO:0000313" key="3">
    <source>
        <dbReference type="Proteomes" id="UP001403385"/>
    </source>
</evidence>
<proteinExistence type="predicted"/>
<dbReference type="Gene3D" id="3.20.20.80">
    <property type="entry name" value="Glycosidases"/>
    <property type="match status" value="1"/>
</dbReference>
<name>A0AAW9SJM1_9BACT</name>